<sequence length="250" mass="27992">MKRLTKILMFLGLGFLITLVIAWFRLEAIAHQALEENLTRVLGVPVHIERLQLQQLAGKAQFDNLEIDNPEGYSANKIVAVQQIDVAFDPWSLFQSTIKIDRLVFQNIRASFEQTLEGNNILEIVNHVKGRSQSWRIQTPTTAQFNFQDKRFEINQANLKDIQVNVNLNPLGGLIPFGNFSPELEFSIPDIELKQVTSENAQTVLEGTLNDIISDLLSRLAGGITTELPNKMNGAGSKGVIDKVLDVLPF</sequence>
<evidence type="ECO:0000313" key="3">
    <source>
        <dbReference type="Proteomes" id="UP000031561"/>
    </source>
</evidence>
<name>A0ABD4T0B7_9CYAN</name>
<accession>A0ABD4T0B7</accession>
<dbReference type="AlphaFoldDB" id="A0ABD4T0B7"/>
<organism evidence="2 3">
    <name type="scientific">Lyngbya confervoides BDU141951</name>
    <dbReference type="NCBI Taxonomy" id="1574623"/>
    <lineage>
        <taxon>Bacteria</taxon>
        <taxon>Bacillati</taxon>
        <taxon>Cyanobacteriota</taxon>
        <taxon>Cyanophyceae</taxon>
        <taxon>Oscillatoriophycideae</taxon>
        <taxon>Oscillatoriales</taxon>
        <taxon>Microcoleaceae</taxon>
        <taxon>Lyngbya</taxon>
    </lineage>
</organism>
<evidence type="ECO:0008006" key="4">
    <source>
        <dbReference type="Google" id="ProtNLM"/>
    </source>
</evidence>
<feature type="transmembrane region" description="Helical" evidence="1">
    <location>
        <begin position="7"/>
        <end position="26"/>
    </location>
</feature>
<proteinExistence type="predicted"/>
<dbReference type="RefSeq" id="WP_166280025.1">
    <property type="nucleotide sequence ID" value="NZ_JTHE03000023.1"/>
</dbReference>
<dbReference type="EMBL" id="JTHE03000023">
    <property type="protein sequence ID" value="MCM1981883.1"/>
    <property type="molecule type" value="Genomic_DNA"/>
</dbReference>
<keyword evidence="3" id="KW-1185">Reference proteome</keyword>
<keyword evidence="1" id="KW-0472">Membrane</keyword>
<dbReference type="Proteomes" id="UP000031561">
    <property type="component" value="Unassembled WGS sequence"/>
</dbReference>
<protein>
    <recommendedName>
        <fullName evidence="4">AsmA domain-containing protein</fullName>
    </recommendedName>
</protein>
<dbReference type="InterPro" id="IPR008023">
    <property type="entry name" value="DUF748"/>
</dbReference>
<keyword evidence="1" id="KW-0812">Transmembrane</keyword>
<dbReference type="Pfam" id="PF05359">
    <property type="entry name" value="DUF748"/>
    <property type="match status" value="1"/>
</dbReference>
<comment type="caution">
    <text evidence="2">The sequence shown here is derived from an EMBL/GenBank/DDBJ whole genome shotgun (WGS) entry which is preliminary data.</text>
</comment>
<gene>
    <name evidence="2" type="ORF">QQ91_0003430</name>
</gene>
<evidence type="ECO:0000313" key="2">
    <source>
        <dbReference type="EMBL" id="MCM1981883.1"/>
    </source>
</evidence>
<keyword evidence="1" id="KW-1133">Transmembrane helix</keyword>
<evidence type="ECO:0000256" key="1">
    <source>
        <dbReference type="SAM" id="Phobius"/>
    </source>
</evidence>
<reference evidence="2 3" key="1">
    <citation type="journal article" date="2015" name="Genome Announc.">
        <title>Draft Genome Sequence of Filamentous Marine Cyanobacterium Lyngbya confervoides Strain BDU141951.</title>
        <authorList>
            <person name="Chandrababunaidu M.M."/>
            <person name="Sen D."/>
            <person name="Tripathy S."/>
        </authorList>
    </citation>
    <scope>NUCLEOTIDE SEQUENCE [LARGE SCALE GENOMIC DNA]</scope>
    <source>
        <strain evidence="2 3">BDU141951</strain>
    </source>
</reference>